<dbReference type="Proteomes" id="UP000299102">
    <property type="component" value="Unassembled WGS sequence"/>
</dbReference>
<gene>
    <name evidence="1" type="ORF">EVAR_2394_1</name>
</gene>
<comment type="caution">
    <text evidence="1">The sequence shown here is derived from an EMBL/GenBank/DDBJ whole genome shotgun (WGS) entry which is preliminary data.</text>
</comment>
<organism evidence="1 2">
    <name type="scientific">Eumeta variegata</name>
    <name type="common">Bagworm moth</name>
    <name type="synonym">Eumeta japonica</name>
    <dbReference type="NCBI Taxonomy" id="151549"/>
    <lineage>
        <taxon>Eukaryota</taxon>
        <taxon>Metazoa</taxon>
        <taxon>Ecdysozoa</taxon>
        <taxon>Arthropoda</taxon>
        <taxon>Hexapoda</taxon>
        <taxon>Insecta</taxon>
        <taxon>Pterygota</taxon>
        <taxon>Neoptera</taxon>
        <taxon>Endopterygota</taxon>
        <taxon>Lepidoptera</taxon>
        <taxon>Glossata</taxon>
        <taxon>Ditrysia</taxon>
        <taxon>Tineoidea</taxon>
        <taxon>Psychidae</taxon>
        <taxon>Oiketicinae</taxon>
        <taxon>Eumeta</taxon>
    </lineage>
</organism>
<dbReference type="AlphaFoldDB" id="A0A4C1SNS4"/>
<reference evidence="1 2" key="1">
    <citation type="journal article" date="2019" name="Commun. Biol.">
        <title>The bagworm genome reveals a unique fibroin gene that provides high tensile strength.</title>
        <authorList>
            <person name="Kono N."/>
            <person name="Nakamura H."/>
            <person name="Ohtoshi R."/>
            <person name="Tomita M."/>
            <person name="Numata K."/>
            <person name="Arakawa K."/>
        </authorList>
    </citation>
    <scope>NUCLEOTIDE SEQUENCE [LARGE SCALE GENOMIC DNA]</scope>
</reference>
<dbReference type="OrthoDB" id="7352006at2759"/>
<sequence length="108" mass="12444">MQEEERDPCIRNAWLARSFVAFQVAQTALGTARVTIAGQNIQPPSLCRRAYTLIWPLYQKALAMCRALERRPVWFSAYGMFELDARLPLRMLALASTYMLVQLQFAFL</sequence>
<protein>
    <submittedName>
        <fullName evidence="1">Uncharacterized protein</fullName>
    </submittedName>
</protein>
<evidence type="ECO:0000313" key="1">
    <source>
        <dbReference type="EMBL" id="GBP03635.1"/>
    </source>
</evidence>
<name>A0A4C1SNS4_EUMVA</name>
<dbReference type="EMBL" id="BGZK01000011">
    <property type="protein sequence ID" value="GBP03635.1"/>
    <property type="molecule type" value="Genomic_DNA"/>
</dbReference>
<evidence type="ECO:0000313" key="2">
    <source>
        <dbReference type="Proteomes" id="UP000299102"/>
    </source>
</evidence>
<accession>A0A4C1SNS4</accession>
<proteinExistence type="predicted"/>
<keyword evidence="2" id="KW-1185">Reference proteome</keyword>